<dbReference type="AlphaFoldDB" id="A0A2M7FLA3"/>
<comment type="caution">
    <text evidence="5">The sequence shown here is derived from an EMBL/GenBank/DDBJ whole genome shotgun (WGS) entry which is preliminary data.</text>
</comment>
<keyword evidence="3" id="KW-0067">ATP-binding</keyword>
<dbReference type="PROSITE" id="PS50975">
    <property type="entry name" value="ATP_GRASP"/>
    <property type="match status" value="1"/>
</dbReference>
<keyword evidence="3" id="KW-0547">Nucleotide-binding</keyword>
<evidence type="ECO:0000256" key="3">
    <source>
        <dbReference type="PROSITE-ProRule" id="PRU00409"/>
    </source>
</evidence>
<dbReference type="GO" id="GO:0008716">
    <property type="term" value="F:D-alanine-D-alanine ligase activity"/>
    <property type="evidence" value="ECO:0007669"/>
    <property type="project" value="InterPro"/>
</dbReference>
<comment type="similarity">
    <text evidence="1">Belongs to the D-alanine--D-alanine ligase family.</text>
</comment>
<dbReference type="InterPro" id="IPR011095">
    <property type="entry name" value="Dala_Dala_lig_C"/>
</dbReference>
<evidence type="ECO:0000313" key="5">
    <source>
        <dbReference type="EMBL" id="PIW06789.1"/>
    </source>
</evidence>
<keyword evidence="2 5" id="KW-0436">Ligase</keyword>
<dbReference type="GO" id="GO:0009252">
    <property type="term" value="P:peptidoglycan biosynthetic process"/>
    <property type="evidence" value="ECO:0007669"/>
    <property type="project" value="TreeGrafter"/>
</dbReference>
<evidence type="ECO:0000313" key="6">
    <source>
        <dbReference type="Proteomes" id="UP000230556"/>
    </source>
</evidence>
<dbReference type="GO" id="GO:0005524">
    <property type="term" value="F:ATP binding"/>
    <property type="evidence" value="ECO:0007669"/>
    <property type="project" value="UniProtKB-UniRule"/>
</dbReference>
<dbReference type="PANTHER" id="PTHR23132:SF25">
    <property type="entry name" value="D-ALANINE--D-ALANINE LIGASE A"/>
    <property type="match status" value="1"/>
</dbReference>
<reference evidence="6" key="1">
    <citation type="submission" date="2017-09" db="EMBL/GenBank/DDBJ databases">
        <title>Depth-based differentiation of microbial function through sediment-hosted aquifers and enrichment of novel symbionts in the deep terrestrial subsurface.</title>
        <authorList>
            <person name="Probst A.J."/>
            <person name="Ladd B."/>
            <person name="Jarett J.K."/>
            <person name="Geller-Mcgrath D.E."/>
            <person name="Sieber C.M.K."/>
            <person name="Emerson J.B."/>
            <person name="Anantharaman K."/>
            <person name="Thomas B.C."/>
            <person name="Malmstrom R."/>
            <person name="Stieglmeier M."/>
            <person name="Klingl A."/>
            <person name="Woyke T."/>
            <person name="Ryan C.M."/>
            <person name="Banfield J.F."/>
        </authorList>
    </citation>
    <scope>NUCLEOTIDE SEQUENCE [LARGE SCALE GENOMIC DNA]</scope>
</reference>
<proteinExistence type="inferred from homology"/>
<dbReference type="Gene3D" id="3.30.470.20">
    <property type="entry name" value="ATP-grasp fold, B domain"/>
    <property type="match status" value="1"/>
</dbReference>
<feature type="non-terminal residue" evidence="5">
    <location>
        <position position="1"/>
    </location>
</feature>
<evidence type="ECO:0000256" key="2">
    <source>
        <dbReference type="ARBA" id="ARBA00022598"/>
    </source>
</evidence>
<dbReference type="SUPFAM" id="SSF56059">
    <property type="entry name" value="Glutathione synthetase ATP-binding domain-like"/>
    <property type="match status" value="1"/>
</dbReference>
<sequence length="64" mass="7343">DFLLDSKTNQYYLNELNTIPGFTPISMYPKLWEASGLSYSKLLDKLITLALVRHTQKSTLNLSH</sequence>
<protein>
    <submittedName>
        <fullName evidence="5">D-alanine--D-alanine ligase A</fullName>
    </submittedName>
</protein>
<gene>
    <name evidence="5" type="ORF">COW38_04220</name>
</gene>
<dbReference type="Proteomes" id="UP000230556">
    <property type="component" value="Unassembled WGS sequence"/>
</dbReference>
<dbReference type="InterPro" id="IPR011761">
    <property type="entry name" value="ATP-grasp"/>
</dbReference>
<dbReference type="PANTHER" id="PTHR23132">
    <property type="entry name" value="D-ALANINE--D-ALANINE LIGASE"/>
    <property type="match status" value="1"/>
</dbReference>
<accession>A0A2M7FLA3</accession>
<dbReference type="EMBL" id="PFFO01000186">
    <property type="protein sequence ID" value="PIW06789.1"/>
    <property type="molecule type" value="Genomic_DNA"/>
</dbReference>
<dbReference type="Pfam" id="PF07478">
    <property type="entry name" value="Dala_Dala_lig_C"/>
    <property type="match status" value="1"/>
</dbReference>
<name>A0A2M7FLA3_9BACT</name>
<feature type="domain" description="ATP-grasp" evidence="4">
    <location>
        <begin position="1"/>
        <end position="48"/>
    </location>
</feature>
<dbReference type="GO" id="GO:0046872">
    <property type="term" value="F:metal ion binding"/>
    <property type="evidence" value="ECO:0007669"/>
    <property type="project" value="InterPro"/>
</dbReference>
<dbReference type="GO" id="GO:0005829">
    <property type="term" value="C:cytosol"/>
    <property type="evidence" value="ECO:0007669"/>
    <property type="project" value="TreeGrafter"/>
</dbReference>
<evidence type="ECO:0000256" key="1">
    <source>
        <dbReference type="ARBA" id="ARBA00010871"/>
    </source>
</evidence>
<evidence type="ECO:0000259" key="4">
    <source>
        <dbReference type="PROSITE" id="PS50975"/>
    </source>
</evidence>
<organism evidence="5 6">
    <name type="scientific">Candidatus Collierbacteria bacterium CG17_big_fil_post_rev_8_21_14_2_50_45_7</name>
    <dbReference type="NCBI Taxonomy" id="1974536"/>
    <lineage>
        <taxon>Bacteria</taxon>
        <taxon>Candidatus Collieribacteriota</taxon>
    </lineage>
</organism>